<sequence length="151" mass="16927">MLEALRKVLFGDDSSKVAAGHDEVQFAVALLLTEAASMDGTIDDAERNRIRTLLTKRFSLTPAAAEILMRDAVAAQAERVEFYGPSRTLKDAFTYEQRIELLEMLWDVVFADGLVHDHESNLMRRLSGLLYVDDQDSGAARKRVLDRRGLS</sequence>
<accession>A0A1G6XHK9</accession>
<organism evidence="2 3">
    <name type="scientific">Rhodospira trueperi</name>
    <dbReference type="NCBI Taxonomy" id="69960"/>
    <lineage>
        <taxon>Bacteria</taxon>
        <taxon>Pseudomonadati</taxon>
        <taxon>Pseudomonadota</taxon>
        <taxon>Alphaproteobacteria</taxon>
        <taxon>Rhodospirillales</taxon>
        <taxon>Rhodospirillaceae</taxon>
        <taxon>Rhodospira</taxon>
    </lineage>
</organism>
<gene>
    <name evidence="2" type="ORF">SAMN05421720_101482</name>
</gene>
<dbReference type="InterPro" id="IPR029024">
    <property type="entry name" value="TerB-like"/>
</dbReference>
<dbReference type="SUPFAM" id="SSF158682">
    <property type="entry name" value="TerB-like"/>
    <property type="match status" value="1"/>
</dbReference>
<evidence type="ECO:0000259" key="1">
    <source>
        <dbReference type="Pfam" id="PF05099"/>
    </source>
</evidence>
<dbReference type="InterPro" id="IPR007791">
    <property type="entry name" value="DjlA_N"/>
</dbReference>
<dbReference type="OrthoDB" id="5402150at2"/>
<name>A0A1G6XHK9_9PROT</name>
<proteinExistence type="predicted"/>
<dbReference type="EMBL" id="FNAP01000001">
    <property type="protein sequence ID" value="SDD76805.1"/>
    <property type="molecule type" value="Genomic_DNA"/>
</dbReference>
<reference evidence="2 3" key="1">
    <citation type="submission" date="2016-10" db="EMBL/GenBank/DDBJ databases">
        <authorList>
            <person name="de Groot N.N."/>
        </authorList>
    </citation>
    <scope>NUCLEOTIDE SEQUENCE [LARGE SCALE GENOMIC DNA]</scope>
    <source>
        <strain evidence="2 3">ATCC 700224</strain>
    </source>
</reference>
<evidence type="ECO:0000313" key="2">
    <source>
        <dbReference type="EMBL" id="SDD76805.1"/>
    </source>
</evidence>
<dbReference type="RefSeq" id="WP_092781474.1">
    <property type="nucleotide sequence ID" value="NZ_FNAP01000001.1"/>
</dbReference>
<protein>
    <submittedName>
        <fullName evidence="2">Uncharacterized conserved protein, tellurite resistance protein B (TerB) family</fullName>
    </submittedName>
</protein>
<dbReference type="Pfam" id="PF05099">
    <property type="entry name" value="TerB"/>
    <property type="match status" value="1"/>
</dbReference>
<dbReference type="AlphaFoldDB" id="A0A1G6XHK9"/>
<keyword evidence="3" id="KW-1185">Reference proteome</keyword>
<dbReference type="CDD" id="cd07313">
    <property type="entry name" value="terB_like_2"/>
    <property type="match status" value="1"/>
</dbReference>
<dbReference type="Proteomes" id="UP000199412">
    <property type="component" value="Unassembled WGS sequence"/>
</dbReference>
<evidence type="ECO:0000313" key="3">
    <source>
        <dbReference type="Proteomes" id="UP000199412"/>
    </source>
</evidence>
<dbReference type="STRING" id="69960.SAMN05421720_101482"/>
<dbReference type="Gene3D" id="1.10.3680.10">
    <property type="entry name" value="TerB-like"/>
    <property type="match status" value="1"/>
</dbReference>
<feature type="domain" description="Co-chaperone DjlA N-terminal" evidence="1">
    <location>
        <begin position="26"/>
        <end position="141"/>
    </location>
</feature>